<dbReference type="InterPro" id="IPR009051">
    <property type="entry name" value="Helical_ferredxn"/>
</dbReference>
<evidence type="ECO:0000256" key="1">
    <source>
        <dbReference type="ARBA" id="ARBA00001927"/>
    </source>
</evidence>
<comment type="cofactor">
    <cofactor evidence="11">
        <name>[2Fe-2S] cluster</name>
        <dbReference type="ChEBI" id="CHEBI:190135"/>
    </cofactor>
</comment>
<evidence type="ECO:0000256" key="2">
    <source>
        <dbReference type="ARBA" id="ARBA00001966"/>
    </source>
</evidence>
<keyword evidence="5" id="KW-0004">4Fe-4S</keyword>
<dbReference type="InterPro" id="IPR004489">
    <property type="entry name" value="Succ_DH/fum_Rdtase_Fe-S"/>
</dbReference>
<dbReference type="Pfam" id="PF13183">
    <property type="entry name" value="Fer4_8"/>
    <property type="match status" value="1"/>
</dbReference>
<keyword evidence="9" id="KW-0408">Iron</keyword>
<dbReference type="GO" id="GO:0009055">
    <property type="term" value="F:electron transfer activity"/>
    <property type="evidence" value="ECO:0007669"/>
    <property type="project" value="InterPro"/>
</dbReference>
<evidence type="ECO:0000259" key="13">
    <source>
        <dbReference type="PROSITE" id="PS51085"/>
    </source>
</evidence>
<feature type="domain" description="2Fe-2S ferredoxin-type" evidence="13">
    <location>
        <begin position="2"/>
        <end position="94"/>
    </location>
</feature>
<reference evidence="14 15" key="1">
    <citation type="journal article" date="2011" name="J. Bacteriol.">
        <title>Genome sequence of 'Pedosphaera parvula' Ellin514, an aerobic Verrucomicrobial isolate from pasture soil.</title>
        <authorList>
            <person name="Kant R."/>
            <person name="van Passel M.W."/>
            <person name="Sangwan P."/>
            <person name="Palva A."/>
            <person name="Lucas S."/>
            <person name="Copeland A."/>
            <person name="Lapidus A."/>
            <person name="Glavina Del Rio T."/>
            <person name="Dalin E."/>
            <person name="Tice H."/>
            <person name="Bruce D."/>
            <person name="Goodwin L."/>
            <person name="Pitluck S."/>
            <person name="Chertkov O."/>
            <person name="Larimer F.W."/>
            <person name="Land M.L."/>
            <person name="Hauser L."/>
            <person name="Brettin T.S."/>
            <person name="Detter J.C."/>
            <person name="Han S."/>
            <person name="de Vos W.M."/>
            <person name="Janssen P.H."/>
            <person name="Smidt H."/>
        </authorList>
    </citation>
    <scope>NUCLEOTIDE SEQUENCE [LARGE SCALE GENOMIC DNA]</scope>
    <source>
        <strain evidence="14 15">Ellin514</strain>
    </source>
</reference>
<evidence type="ECO:0000256" key="8">
    <source>
        <dbReference type="ARBA" id="ARBA00023002"/>
    </source>
</evidence>
<dbReference type="RefSeq" id="WP_007413431.1">
    <property type="nucleotide sequence ID" value="NZ_ABOX02000004.1"/>
</dbReference>
<evidence type="ECO:0000256" key="4">
    <source>
        <dbReference type="ARBA" id="ARBA00009433"/>
    </source>
</evidence>
<evidence type="ECO:0000256" key="12">
    <source>
        <dbReference type="ARBA" id="ARBA00066269"/>
    </source>
</evidence>
<dbReference type="GO" id="GO:0051537">
    <property type="term" value="F:2 iron, 2 sulfur cluster binding"/>
    <property type="evidence" value="ECO:0007669"/>
    <property type="project" value="UniProtKB-KW"/>
</dbReference>
<dbReference type="OrthoDB" id="9804391at2"/>
<evidence type="ECO:0000256" key="5">
    <source>
        <dbReference type="ARBA" id="ARBA00022485"/>
    </source>
</evidence>
<keyword evidence="7" id="KW-0479">Metal-binding</keyword>
<sequence>MLKVTLKVHRFTPESDKAPHFEEHRVEVGERASILDALFAAQRGDAPDLAFRFSCRVGMCGSCAMVVNGRERLTCSTLVKSVGTELKIEPLRNLPVVRDLATDLQPFFNAYQRSLPHLVAKEGLKDFAVIPEDSAEGKALDRQPQCIDCASCYSACSLVTLHPRYLGPMALHRALNLIVDPRDAAREERMDIIGGEAGAFRCHTLGNCRDVCPRGISPTASIERLKRLSLGHQFRSLLGRLFGTSPKA</sequence>
<name>B9XC83_PEDPL</name>
<keyword evidence="15" id="KW-1185">Reference proteome</keyword>
<evidence type="ECO:0000256" key="7">
    <source>
        <dbReference type="ARBA" id="ARBA00022723"/>
    </source>
</evidence>
<dbReference type="PROSITE" id="PS00197">
    <property type="entry name" value="2FE2S_FER_1"/>
    <property type="match status" value="1"/>
</dbReference>
<dbReference type="SUPFAM" id="SSF54292">
    <property type="entry name" value="2Fe-2S ferredoxin-like"/>
    <property type="match status" value="1"/>
</dbReference>
<keyword evidence="6" id="KW-0001">2Fe-2S</keyword>
<evidence type="ECO:0000256" key="9">
    <source>
        <dbReference type="ARBA" id="ARBA00023004"/>
    </source>
</evidence>
<comment type="caution">
    <text evidence="14">The sequence shown here is derived from an EMBL/GenBank/DDBJ whole genome shotgun (WGS) entry which is preliminary data.</text>
</comment>
<evidence type="ECO:0000256" key="10">
    <source>
        <dbReference type="ARBA" id="ARBA00023014"/>
    </source>
</evidence>
<dbReference type="CDD" id="cd00207">
    <property type="entry name" value="fer2"/>
    <property type="match status" value="1"/>
</dbReference>
<dbReference type="GO" id="GO:0006099">
    <property type="term" value="P:tricarboxylic acid cycle"/>
    <property type="evidence" value="ECO:0007669"/>
    <property type="project" value="InterPro"/>
</dbReference>
<proteinExistence type="inferred from homology"/>
<evidence type="ECO:0000256" key="11">
    <source>
        <dbReference type="ARBA" id="ARBA00034078"/>
    </source>
</evidence>
<dbReference type="GO" id="GO:0022904">
    <property type="term" value="P:respiratory electron transport chain"/>
    <property type="evidence" value="ECO:0007669"/>
    <property type="project" value="TreeGrafter"/>
</dbReference>
<dbReference type="NCBIfam" id="TIGR00384">
    <property type="entry name" value="dhsB"/>
    <property type="match status" value="1"/>
</dbReference>
<keyword evidence="8" id="KW-0560">Oxidoreductase</keyword>
<dbReference type="PANTHER" id="PTHR11921">
    <property type="entry name" value="SUCCINATE DEHYDROGENASE IRON-SULFUR PROTEIN"/>
    <property type="match status" value="1"/>
</dbReference>
<organism evidence="14 15">
    <name type="scientific">Pedosphaera parvula (strain Ellin514)</name>
    <dbReference type="NCBI Taxonomy" id="320771"/>
    <lineage>
        <taxon>Bacteria</taxon>
        <taxon>Pseudomonadati</taxon>
        <taxon>Verrucomicrobiota</taxon>
        <taxon>Pedosphaerae</taxon>
        <taxon>Pedosphaerales</taxon>
        <taxon>Pedosphaeraceae</taxon>
        <taxon>Pedosphaera</taxon>
    </lineage>
</organism>
<evidence type="ECO:0000256" key="3">
    <source>
        <dbReference type="ARBA" id="ARBA00004894"/>
    </source>
</evidence>
<keyword evidence="10" id="KW-0411">Iron-sulfur</keyword>
<comment type="similarity">
    <text evidence="4">Belongs to the succinate dehydrogenase/fumarate reductase iron-sulfur protein family.</text>
</comment>
<evidence type="ECO:0000313" key="14">
    <source>
        <dbReference type="EMBL" id="EEF62551.1"/>
    </source>
</evidence>
<evidence type="ECO:0000313" key="15">
    <source>
        <dbReference type="Proteomes" id="UP000003688"/>
    </source>
</evidence>
<dbReference type="Gene3D" id="3.10.20.30">
    <property type="match status" value="1"/>
</dbReference>
<dbReference type="GO" id="GO:0051539">
    <property type="term" value="F:4 iron, 4 sulfur cluster binding"/>
    <property type="evidence" value="ECO:0007669"/>
    <property type="project" value="UniProtKB-KW"/>
</dbReference>
<dbReference type="InterPro" id="IPR017896">
    <property type="entry name" value="4Fe4S_Fe-S-bd"/>
</dbReference>
<accession>B9XC83</accession>
<dbReference type="InterPro" id="IPR025192">
    <property type="entry name" value="Succ_DH/fum_Rdtase_N"/>
</dbReference>
<dbReference type="GO" id="GO:0046872">
    <property type="term" value="F:metal ion binding"/>
    <property type="evidence" value="ECO:0007669"/>
    <property type="project" value="UniProtKB-KW"/>
</dbReference>
<dbReference type="GO" id="GO:0016491">
    <property type="term" value="F:oxidoreductase activity"/>
    <property type="evidence" value="ECO:0007669"/>
    <property type="project" value="UniProtKB-KW"/>
</dbReference>
<comment type="cofactor">
    <cofactor evidence="2">
        <name>[4Fe-4S] cluster</name>
        <dbReference type="ChEBI" id="CHEBI:49883"/>
    </cofactor>
</comment>
<dbReference type="InterPro" id="IPR050573">
    <property type="entry name" value="SDH/FRD_Iron-Sulfur"/>
</dbReference>
<gene>
    <name evidence="14" type="ORF">Cflav_PD5186</name>
</gene>
<dbReference type="Pfam" id="PF13085">
    <property type="entry name" value="Fer2_3"/>
    <property type="match status" value="1"/>
</dbReference>
<protein>
    <submittedName>
        <fullName evidence="14">Succinate dehydrogenase and fumarate reductase iron-sulfur protein</fullName>
    </submittedName>
</protein>
<comment type="subunit">
    <text evidence="12">Part of an enzyme complex containing three subunits: a flavoprotein (frdA), an iron-sulfur protein (frdB), and diheme cytochrome b (frdC).</text>
</comment>
<dbReference type="PANTHER" id="PTHR11921:SF29">
    <property type="entry name" value="SUCCINATE DEHYDROGENASE [UBIQUINONE] IRON-SULFUR SUBUNIT, MITOCHONDRIAL"/>
    <property type="match status" value="1"/>
</dbReference>
<comment type="cofactor">
    <cofactor evidence="1">
        <name>[3Fe-4S] cluster</name>
        <dbReference type="ChEBI" id="CHEBI:21137"/>
    </cofactor>
</comment>
<dbReference type="InterPro" id="IPR036010">
    <property type="entry name" value="2Fe-2S_ferredoxin-like_sf"/>
</dbReference>
<dbReference type="PROSITE" id="PS51085">
    <property type="entry name" value="2FE2S_FER_2"/>
    <property type="match status" value="1"/>
</dbReference>
<dbReference type="FunFam" id="1.10.1060.10:FF:000003">
    <property type="entry name" value="Succinate dehydrogenase iron-sulfur subunit"/>
    <property type="match status" value="1"/>
</dbReference>
<dbReference type="InterPro" id="IPR001041">
    <property type="entry name" value="2Fe-2S_ferredoxin-type"/>
</dbReference>
<dbReference type="SUPFAM" id="SSF46548">
    <property type="entry name" value="alpha-helical ferredoxin"/>
    <property type="match status" value="1"/>
</dbReference>
<dbReference type="AlphaFoldDB" id="B9XC83"/>
<dbReference type="InterPro" id="IPR006058">
    <property type="entry name" value="2Fe2S_fd_BS"/>
</dbReference>
<dbReference type="Proteomes" id="UP000003688">
    <property type="component" value="Unassembled WGS sequence"/>
</dbReference>
<evidence type="ECO:0000256" key="6">
    <source>
        <dbReference type="ARBA" id="ARBA00022714"/>
    </source>
</evidence>
<comment type="pathway">
    <text evidence="3">Carbohydrate metabolism; tricarboxylic acid cycle; fumarate from succinate (bacterial route): step 1/1.</text>
</comment>
<dbReference type="InterPro" id="IPR012675">
    <property type="entry name" value="Beta-grasp_dom_sf"/>
</dbReference>
<dbReference type="STRING" id="320771.Cflav_PD5186"/>
<dbReference type="Gene3D" id="1.10.1060.10">
    <property type="entry name" value="Alpha-helical ferredoxin"/>
    <property type="match status" value="1"/>
</dbReference>
<dbReference type="EMBL" id="ABOX02000004">
    <property type="protein sequence ID" value="EEF62551.1"/>
    <property type="molecule type" value="Genomic_DNA"/>
</dbReference>